<evidence type="ECO:0000313" key="3">
    <source>
        <dbReference type="Proteomes" id="UP000250235"/>
    </source>
</evidence>
<accession>A0A2Z7AWW7</accession>
<dbReference type="AlphaFoldDB" id="A0A2Z7AWW7"/>
<name>A0A2Z7AWW7_9LAMI</name>
<proteinExistence type="predicted"/>
<sequence>MIMSMVRPAVTTSPEYRRSGGRPAAAPRDFRAAAQQCARNHRAQRSATLRAQHRPGGASSSASYARPCETKREKRRSSSAITCSRRAEWSGAKARNKNARGGRKRSPKAAQSSALPAVVLRSGSRTSTLQAAQRARSWREHRAAARAQSLAVEGSPWATASDGLNSLNFDSLNSEIQQVKYNYGNTMFSVLPRWHLCLAPTGVSRTRRFSVDCGSYANPAGTKFRRSWAAAAAHGGGGGKVRRLSCRVSMTFRVVRTNQYNQDLGLIHSTNGNHLESPKEGSSIDHQVTIYLHAQNITMFPTNETWLC</sequence>
<evidence type="ECO:0000313" key="2">
    <source>
        <dbReference type="EMBL" id="KZV23949.1"/>
    </source>
</evidence>
<dbReference type="Proteomes" id="UP000250235">
    <property type="component" value="Unassembled WGS sequence"/>
</dbReference>
<organism evidence="2 3">
    <name type="scientific">Dorcoceras hygrometricum</name>
    <dbReference type="NCBI Taxonomy" id="472368"/>
    <lineage>
        <taxon>Eukaryota</taxon>
        <taxon>Viridiplantae</taxon>
        <taxon>Streptophyta</taxon>
        <taxon>Embryophyta</taxon>
        <taxon>Tracheophyta</taxon>
        <taxon>Spermatophyta</taxon>
        <taxon>Magnoliopsida</taxon>
        <taxon>eudicotyledons</taxon>
        <taxon>Gunneridae</taxon>
        <taxon>Pentapetalae</taxon>
        <taxon>asterids</taxon>
        <taxon>lamiids</taxon>
        <taxon>Lamiales</taxon>
        <taxon>Gesneriaceae</taxon>
        <taxon>Didymocarpoideae</taxon>
        <taxon>Trichosporeae</taxon>
        <taxon>Loxocarpinae</taxon>
        <taxon>Dorcoceras</taxon>
    </lineage>
</organism>
<evidence type="ECO:0000256" key="1">
    <source>
        <dbReference type="SAM" id="MobiDB-lite"/>
    </source>
</evidence>
<keyword evidence="3" id="KW-1185">Reference proteome</keyword>
<protein>
    <submittedName>
        <fullName evidence="2">Uncharacterized protein</fullName>
    </submittedName>
</protein>
<feature type="region of interest" description="Disordered" evidence="1">
    <location>
        <begin position="1"/>
        <end position="126"/>
    </location>
</feature>
<dbReference type="EMBL" id="KV013332">
    <property type="protein sequence ID" value="KZV23949.1"/>
    <property type="molecule type" value="Genomic_DNA"/>
</dbReference>
<feature type="compositionally biased region" description="Basic residues" evidence="1">
    <location>
        <begin position="94"/>
        <end position="107"/>
    </location>
</feature>
<reference evidence="2 3" key="1">
    <citation type="journal article" date="2015" name="Proc. Natl. Acad. Sci. U.S.A.">
        <title>The resurrection genome of Boea hygrometrica: A blueprint for survival of dehydration.</title>
        <authorList>
            <person name="Xiao L."/>
            <person name="Yang G."/>
            <person name="Zhang L."/>
            <person name="Yang X."/>
            <person name="Zhao S."/>
            <person name="Ji Z."/>
            <person name="Zhou Q."/>
            <person name="Hu M."/>
            <person name="Wang Y."/>
            <person name="Chen M."/>
            <person name="Xu Y."/>
            <person name="Jin H."/>
            <person name="Xiao X."/>
            <person name="Hu G."/>
            <person name="Bao F."/>
            <person name="Hu Y."/>
            <person name="Wan P."/>
            <person name="Li L."/>
            <person name="Deng X."/>
            <person name="Kuang T."/>
            <person name="Xiang C."/>
            <person name="Zhu J.K."/>
            <person name="Oliver M.J."/>
            <person name="He Y."/>
        </authorList>
    </citation>
    <scope>NUCLEOTIDE SEQUENCE [LARGE SCALE GENOMIC DNA]</scope>
    <source>
        <strain evidence="3">cv. XS01</strain>
    </source>
</reference>
<gene>
    <name evidence="2" type="ORF">F511_23093</name>
</gene>